<keyword evidence="3" id="KW-1185">Reference proteome</keyword>
<accession>A0A1M5SSJ0</accession>
<reference evidence="2 3" key="1">
    <citation type="submission" date="2016-11" db="EMBL/GenBank/DDBJ databases">
        <authorList>
            <person name="Jaros S."/>
            <person name="Januszkiewicz K."/>
            <person name="Wedrychowicz H."/>
        </authorList>
    </citation>
    <scope>NUCLEOTIDE SEQUENCE [LARGE SCALE GENOMIC DNA]</scope>
    <source>
        <strain evidence="2 3">DSM 13106</strain>
    </source>
</reference>
<dbReference type="EMBL" id="FQXR01000002">
    <property type="protein sequence ID" value="SHH41511.1"/>
    <property type="molecule type" value="Genomic_DNA"/>
</dbReference>
<organism evidence="2 3">
    <name type="scientific">Sporanaerobacter acetigenes DSM 13106</name>
    <dbReference type="NCBI Taxonomy" id="1123281"/>
    <lineage>
        <taxon>Bacteria</taxon>
        <taxon>Bacillati</taxon>
        <taxon>Bacillota</taxon>
        <taxon>Tissierellia</taxon>
        <taxon>Tissierellales</taxon>
        <taxon>Sporanaerobacteraceae</taxon>
        <taxon>Sporanaerobacter</taxon>
    </lineage>
</organism>
<dbReference type="CDD" id="cd04847">
    <property type="entry name" value="Peptidases_S8_Subtilisin_like_2"/>
    <property type="match status" value="1"/>
</dbReference>
<protein>
    <submittedName>
        <fullName evidence="2">Subtilase family protein</fullName>
    </submittedName>
</protein>
<sequence>MNRLDNIVISDSLESFPFTPSGGGGGKARIPKRQNRQQHAYCLEKMLDEAATQDKLEETNIISVSDRNGIYLEFRGKSEYDLITKSLEHIGKNVRMCNVREVDETKFATVFIPNNQKDFFIKKIKEYREKDKNKEVIDSIEEIVLAMVDALWTDKRPIPEESLEGCEVWLSVYKKENHMDILNEFFDLCDKLEIEYSKDYIIFPERAVVAIRANKKLLKDILWNSGHIAEFRKLSTPANFFIENNSREEQGEWVQELLNRVTFNEDANTSICILDKGVSNGHPLIAPVLKDDDMHTTFADGIVQDISQTGHGTGMAGIATYFDLENLLESNEHIKINHKLESVRIVDDKIKNQLELYGDITSQAINKAEITNPKNNRVVVMAVTAETDINADKRDKDKFRGDGNPTSWSAALDNLALGNYESEDSDPRLIIVSAGNTYIDEIEISGDYKTAVVNHSVENPAQSWNVLTVGAYTNKSSFDDGSTQDGGYSPLVEPGSYSPFNSSSLTWENKWPIKPDIVLEGGNLGYNENDAMKYCVVDKLSLLTTSNDFQKGDFFTTMAMTSPASAQAANMAAKIMEKYPDAWPETIRALLVHSAEWTDAMIRQAYGDEKFDKYHKKDKRRKRDLLRIVGYGVPDLERALYSASNSVNLVIEGKLQPFIKEKGKSVVIKEMSLYELPWPKEVLLGLGETEVILKVTLSYFIDPAPGEKGWDDKYRYPGCRLNFDINNINESKEKFLERINKEVREEDFDKESLSKNDSDRWFFGSENRNVGSIHSDFWIDTGANLAEERYLAVYPEGGWWKLRPHLGKANSKIRYSMIVSISTPEQSVDLYTPIKNVINNKIDSKTVIENKIKY</sequence>
<proteinExistence type="predicted"/>
<dbReference type="InterPro" id="IPR000209">
    <property type="entry name" value="Peptidase_S8/S53_dom"/>
</dbReference>
<dbReference type="Gene3D" id="3.40.50.200">
    <property type="entry name" value="Peptidase S8/S53 domain"/>
    <property type="match status" value="1"/>
</dbReference>
<dbReference type="Proteomes" id="UP000184389">
    <property type="component" value="Unassembled WGS sequence"/>
</dbReference>
<evidence type="ECO:0000313" key="3">
    <source>
        <dbReference type="Proteomes" id="UP000184389"/>
    </source>
</evidence>
<feature type="domain" description="Peptidase S8/S53" evidence="1">
    <location>
        <begin position="267"/>
        <end position="632"/>
    </location>
</feature>
<dbReference type="AlphaFoldDB" id="A0A1M5SSJ0"/>
<dbReference type="GO" id="GO:0006508">
    <property type="term" value="P:proteolysis"/>
    <property type="evidence" value="ECO:0007669"/>
    <property type="project" value="InterPro"/>
</dbReference>
<evidence type="ECO:0000259" key="1">
    <source>
        <dbReference type="Pfam" id="PF00082"/>
    </source>
</evidence>
<dbReference type="InterPro" id="IPR034074">
    <property type="entry name" value="Y4bN_pept_dom"/>
</dbReference>
<dbReference type="OrthoDB" id="9759014at2"/>
<dbReference type="InterPro" id="IPR036852">
    <property type="entry name" value="Peptidase_S8/S53_dom_sf"/>
</dbReference>
<dbReference type="GO" id="GO:0004252">
    <property type="term" value="F:serine-type endopeptidase activity"/>
    <property type="evidence" value="ECO:0007669"/>
    <property type="project" value="InterPro"/>
</dbReference>
<gene>
    <name evidence="2" type="ORF">SAMN02745180_00266</name>
</gene>
<dbReference type="SUPFAM" id="SSF52743">
    <property type="entry name" value="Subtilisin-like"/>
    <property type="match status" value="1"/>
</dbReference>
<evidence type="ECO:0000313" key="2">
    <source>
        <dbReference type="EMBL" id="SHH41511.1"/>
    </source>
</evidence>
<dbReference type="RefSeq" id="WP_072742722.1">
    <property type="nucleotide sequence ID" value="NZ_FQXR01000002.1"/>
</dbReference>
<dbReference type="STRING" id="1123281.SAMN02745180_00266"/>
<dbReference type="Pfam" id="PF00082">
    <property type="entry name" value="Peptidase_S8"/>
    <property type="match status" value="1"/>
</dbReference>
<name>A0A1M5SSJ0_9FIRM</name>